<evidence type="ECO:0000256" key="3">
    <source>
        <dbReference type="ARBA" id="ARBA00022598"/>
    </source>
</evidence>
<comment type="caution">
    <text evidence="10">The sequence shown here is derived from an EMBL/GenBank/DDBJ whole genome shotgun (WGS) entry which is preliminary data.</text>
</comment>
<gene>
    <name evidence="10" type="ORF">D6851_14475</name>
</gene>
<comment type="function">
    <text evidence="1">This protein is a component of the acetyl coenzyme A carboxylase complex; first, biotin carboxylase catalyzes the carboxylation of the carrier protein and then the transcarboxylase transfers the carboxyl group to form malonyl-CoA.</text>
</comment>
<dbReference type="GO" id="GO:0004075">
    <property type="term" value="F:biotin carboxylase activity"/>
    <property type="evidence" value="ECO:0007669"/>
    <property type="project" value="UniProtKB-EC"/>
</dbReference>
<protein>
    <recommendedName>
        <fullName evidence="2">biotin carboxylase</fullName>
        <ecNumber evidence="2">6.3.4.14</ecNumber>
    </recommendedName>
</protein>
<dbReference type="InterPro" id="IPR051602">
    <property type="entry name" value="ACC_Biotin_Carboxylase"/>
</dbReference>
<dbReference type="PROSITE" id="PS50975">
    <property type="entry name" value="ATP_GRASP"/>
    <property type="match status" value="1"/>
</dbReference>
<dbReference type="PANTHER" id="PTHR48095">
    <property type="entry name" value="PYRUVATE CARBOXYLASE SUBUNIT A"/>
    <property type="match status" value="1"/>
</dbReference>
<dbReference type="EMBL" id="RAPF01000009">
    <property type="protein sequence ID" value="RKF18345.1"/>
    <property type="molecule type" value="Genomic_DNA"/>
</dbReference>
<dbReference type="GO" id="GO:0005524">
    <property type="term" value="F:ATP binding"/>
    <property type="evidence" value="ECO:0007669"/>
    <property type="project" value="UniProtKB-UniRule"/>
</dbReference>
<dbReference type="SUPFAM" id="SSF56059">
    <property type="entry name" value="Glutathione synthetase ATP-binding domain-like"/>
    <property type="match status" value="1"/>
</dbReference>
<evidence type="ECO:0000259" key="9">
    <source>
        <dbReference type="PROSITE" id="PS50979"/>
    </source>
</evidence>
<dbReference type="Pfam" id="PF02785">
    <property type="entry name" value="Biotin_carb_C"/>
    <property type="match status" value="1"/>
</dbReference>
<dbReference type="Pfam" id="PF02786">
    <property type="entry name" value="CPSase_L_D2"/>
    <property type="match status" value="1"/>
</dbReference>
<dbReference type="GO" id="GO:0046872">
    <property type="term" value="F:metal ion binding"/>
    <property type="evidence" value="ECO:0007669"/>
    <property type="project" value="InterPro"/>
</dbReference>
<dbReference type="SMART" id="SM00878">
    <property type="entry name" value="Biotin_carb_C"/>
    <property type="match status" value="1"/>
</dbReference>
<dbReference type="InterPro" id="IPR011761">
    <property type="entry name" value="ATP-grasp"/>
</dbReference>
<dbReference type="PANTHER" id="PTHR48095:SF2">
    <property type="entry name" value="BIOTIN CARBOXYLASE, CHLOROPLASTIC"/>
    <property type="match status" value="1"/>
</dbReference>
<dbReference type="OrthoDB" id="9763189at2"/>
<accession>A0A420ECE1</accession>
<organism evidence="10 11">
    <name type="scientific">Altericroceibacterium spongiae</name>
    <dbReference type="NCBI Taxonomy" id="2320269"/>
    <lineage>
        <taxon>Bacteria</taxon>
        <taxon>Pseudomonadati</taxon>
        <taxon>Pseudomonadota</taxon>
        <taxon>Alphaproteobacteria</taxon>
        <taxon>Sphingomonadales</taxon>
        <taxon>Erythrobacteraceae</taxon>
        <taxon>Altericroceibacterium</taxon>
    </lineage>
</organism>
<dbReference type="PROSITE" id="PS00867">
    <property type="entry name" value="CPSASE_2"/>
    <property type="match status" value="1"/>
</dbReference>
<dbReference type="PROSITE" id="PS50979">
    <property type="entry name" value="BC"/>
    <property type="match status" value="1"/>
</dbReference>
<evidence type="ECO:0000256" key="6">
    <source>
        <dbReference type="ARBA" id="ARBA00048600"/>
    </source>
</evidence>
<feature type="domain" description="Biotin carboxylation" evidence="9">
    <location>
        <begin position="2"/>
        <end position="446"/>
    </location>
</feature>
<dbReference type="Proteomes" id="UP000284395">
    <property type="component" value="Unassembled WGS sequence"/>
</dbReference>
<dbReference type="AlphaFoldDB" id="A0A420ECE1"/>
<dbReference type="SUPFAM" id="SSF51246">
    <property type="entry name" value="Rudiment single hybrid motif"/>
    <property type="match status" value="1"/>
</dbReference>
<evidence type="ECO:0000313" key="11">
    <source>
        <dbReference type="Proteomes" id="UP000284395"/>
    </source>
</evidence>
<evidence type="ECO:0000259" key="8">
    <source>
        <dbReference type="PROSITE" id="PS50975"/>
    </source>
</evidence>
<keyword evidence="3" id="KW-0436">Ligase</keyword>
<evidence type="ECO:0000313" key="10">
    <source>
        <dbReference type="EMBL" id="RKF18345.1"/>
    </source>
</evidence>
<proteinExistence type="predicted"/>
<sequence length="452" mass="49155">MTIRRIFIANRGEIACRIIRSCDALGVETVLGVSEADRHSLGTKLASRTVCLGPAPSAKSYLQLETVMQAAISTGCDAIHPGYGFLSERADLARMCEEEGILFIGPTASQIDAVGDKLRARTEAQAANVPVVPGGPVESREDAKILAEEVGLPLLVKAVGGGGGRGMKLVEKAEELHDIIDMASAEAGAAFGDSRIYLERYVAKGRHVEVQLLGDGKGHVIHCGERDCSVQRRYQKLIEESPAPHLPDDLRENMLAAACRFAARLDYRGAGTVEFLYDVDRREFYFLEMNARIQVEHPVTEEVTGIDLIAEQIAIANGEGLRFGQSDIRFTGHAMECRINAEDPEENFMPSPGIVQSVQWPAGEGIRVDTHIVNGAQIPPFYDSMIAKIVAHGPDRQTALARLRDALMQTHIEGVATNCRLQTEILADPAFIKGGVNTSFLAELLTERKEMA</sequence>
<comment type="catalytic activity">
    <reaction evidence="6">
        <text>N(6)-biotinyl-L-lysyl-[protein] + hydrogencarbonate + ATP = N(6)-carboxybiotinyl-L-lysyl-[protein] + ADP + phosphate + H(+)</text>
        <dbReference type="Rhea" id="RHEA:13501"/>
        <dbReference type="Rhea" id="RHEA-COMP:10505"/>
        <dbReference type="Rhea" id="RHEA-COMP:10506"/>
        <dbReference type="ChEBI" id="CHEBI:15378"/>
        <dbReference type="ChEBI" id="CHEBI:17544"/>
        <dbReference type="ChEBI" id="CHEBI:30616"/>
        <dbReference type="ChEBI" id="CHEBI:43474"/>
        <dbReference type="ChEBI" id="CHEBI:83144"/>
        <dbReference type="ChEBI" id="CHEBI:83145"/>
        <dbReference type="ChEBI" id="CHEBI:456216"/>
        <dbReference type="EC" id="6.3.4.14"/>
    </reaction>
</comment>
<keyword evidence="5 7" id="KW-0067">ATP-binding</keyword>
<evidence type="ECO:0000256" key="2">
    <source>
        <dbReference type="ARBA" id="ARBA00013263"/>
    </source>
</evidence>
<evidence type="ECO:0000256" key="7">
    <source>
        <dbReference type="PROSITE-ProRule" id="PRU00409"/>
    </source>
</evidence>
<dbReference type="Pfam" id="PF00289">
    <property type="entry name" value="Biotin_carb_N"/>
    <property type="match status" value="1"/>
</dbReference>
<evidence type="ECO:0000256" key="5">
    <source>
        <dbReference type="ARBA" id="ARBA00022840"/>
    </source>
</evidence>
<dbReference type="InterPro" id="IPR005481">
    <property type="entry name" value="BC-like_N"/>
</dbReference>
<dbReference type="RefSeq" id="WP_120325619.1">
    <property type="nucleotide sequence ID" value="NZ_RAPF01000009.1"/>
</dbReference>
<dbReference type="NCBIfam" id="NF006367">
    <property type="entry name" value="PRK08591.1"/>
    <property type="match status" value="1"/>
</dbReference>
<dbReference type="EC" id="6.3.4.14" evidence="2"/>
<feature type="domain" description="ATP-grasp" evidence="8">
    <location>
        <begin position="121"/>
        <end position="317"/>
    </location>
</feature>
<dbReference type="Gene3D" id="3.30.470.20">
    <property type="entry name" value="ATP-grasp fold, B domain"/>
    <property type="match status" value="1"/>
</dbReference>
<keyword evidence="4 7" id="KW-0547">Nucleotide-binding</keyword>
<evidence type="ECO:0000256" key="1">
    <source>
        <dbReference type="ARBA" id="ARBA00003761"/>
    </source>
</evidence>
<dbReference type="InterPro" id="IPR005479">
    <property type="entry name" value="CPAse_ATP-bd"/>
</dbReference>
<dbReference type="SUPFAM" id="SSF52440">
    <property type="entry name" value="PreATP-grasp domain"/>
    <property type="match status" value="1"/>
</dbReference>
<reference evidence="10 11" key="1">
    <citation type="submission" date="2018-09" db="EMBL/GenBank/DDBJ databases">
        <title>Altererythrobacter spongiae sp. nov., isolated from a marine sponge.</title>
        <authorList>
            <person name="Zhuang L."/>
            <person name="Luo L."/>
        </authorList>
    </citation>
    <scope>NUCLEOTIDE SEQUENCE [LARGE SCALE GENOMIC DNA]</scope>
    <source>
        <strain evidence="10 11">HN-Y73</strain>
    </source>
</reference>
<dbReference type="InterPro" id="IPR011764">
    <property type="entry name" value="Biotin_carboxylation_dom"/>
</dbReference>
<name>A0A420ECE1_9SPHN</name>
<dbReference type="InterPro" id="IPR005482">
    <property type="entry name" value="Biotin_COase_C"/>
</dbReference>
<dbReference type="InterPro" id="IPR011054">
    <property type="entry name" value="Rudment_hybrid_motif"/>
</dbReference>
<keyword evidence="11" id="KW-1185">Reference proteome</keyword>
<evidence type="ECO:0000256" key="4">
    <source>
        <dbReference type="ARBA" id="ARBA00022741"/>
    </source>
</evidence>
<dbReference type="InterPro" id="IPR016185">
    <property type="entry name" value="PreATP-grasp_dom_sf"/>
</dbReference>